<evidence type="ECO:0000313" key="3">
    <source>
        <dbReference type="Proteomes" id="UP000286317"/>
    </source>
</evidence>
<keyword evidence="1" id="KW-0812">Transmembrane</keyword>
<dbReference type="AlphaFoldDB" id="A0A418IHQ8"/>
<evidence type="ECO:0000313" key="2">
    <source>
        <dbReference type="EMBL" id="RIN02274.1"/>
    </source>
</evidence>
<sequence length="132" mass="15990">MSIFYFIIFLIIVVVFFLLIKKLYRNEASVNKRKRKREKRVENYINEAFKIENLQAIKETPEHITLAYPKEKLNVPHSNVSQVQDENEEKLVTDFELPTDIQREEVYDYAIKHTHFYIAHARYDRLQEQDNQ</sequence>
<reference evidence="2 3" key="1">
    <citation type="journal article" date="2016" name="Front. Microbiol.">
        <title>Comprehensive Phylogenetic Analysis of Bovine Non-aureus Staphylococci Species Based on Whole-Genome Sequencing.</title>
        <authorList>
            <person name="Naushad S."/>
            <person name="Barkema H.W."/>
            <person name="Luby C."/>
            <person name="Condas L.A."/>
            <person name="Nobrega D.B."/>
            <person name="Carson D.A."/>
            <person name="De Buck J."/>
        </authorList>
    </citation>
    <scope>NUCLEOTIDE SEQUENCE [LARGE SCALE GENOMIC DNA]</scope>
    <source>
        <strain evidence="2 3">SNUC 4554</strain>
    </source>
</reference>
<keyword evidence="1" id="KW-1133">Transmembrane helix</keyword>
<dbReference type="Proteomes" id="UP000286317">
    <property type="component" value="Unassembled WGS sequence"/>
</dbReference>
<comment type="caution">
    <text evidence="2">The sequence shown here is derived from an EMBL/GenBank/DDBJ whole genome shotgun (WGS) entry which is preliminary data.</text>
</comment>
<accession>A0A418IHQ8</accession>
<organism evidence="2 3">
    <name type="scientific">Staphylococcus shinii</name>
    <dbReference type="NCBI Taxonomy" id="2912228"/>
    <lineage>
        <taxon>Bacteria</taxon>
        <taxon>Bacillati</taxon>
        <taxon>Bacillota</taxon>
        <taxon>Bacilli</taxon>
        <taxon>Bacillales</taxon>
        <taxon>Staphylococcaceae</taxon>
        <taxon>Staphylococcus</taxon>
    </lineage>
</organism>
<name>A0A418IHQ8_9STAP</name>
<dbReference type="RefSeq" id="WP_119584833.1">
    <property type="nucleotide sequence ID" value="NZ_JAWVBH010000001.1"/>
</dbReference>
<evidence type="ECO:0000256" key="1">
    <source>
        <dbReference type="SAM" id="Phobius"/>
    </source>
</evidence>
<gene>
    <name evidence="2" type="ORF">BU112_03025</name>
</gene>
<dbReference type="EMBL" id="QXUF01000013">
    <property type="protein sequence ID" value="RIN02274.1"/>
    <property type="molecule type" value="Genomic_DNA"/>
</dbReference>
<dbReference type="OrthoDB" id="2413877at2"/>
<keyword evidence="1" id="KW-0472">Membrane</keyword>
<keyword evidence="3" id="KW-1185">Reference proteome</keyword>
<proteinExistence type="predicted"/>
<protein>
    <submittedName>
        <fullName evidence="2">Uncharacterized protein</fullName>
    </submittedName>
</protein>
<feature type="transmembrane region" description="Helical" evidence="1">
    <location>
        <begin position="6"/>
        <end position="24"/>
    </location>
</feature>